<sequence length="344" mass="40383">MTDKDEMRKTVEEIWQEKIYNFDFSETGGNDDKIRIIDSGTDDAVAILMSKINFQSTDNLESQINDIVLDPSNWNLSVKALIANPVFSDLVALSFTSRVLTGDPLADESYADEGEYISQFRESLKRLNLNWMDYASQSIDSILLNDARYVLDHWSDDRDVSFLIEDCFEANDVLDYEQLNKDFYYRYCDMVRDRVKQVITDPVIIIDDEPVDLTQYVINKLKDKLCLHPMTMDFFETLLDISSSDYCINKTFEKAQEDYEAAKREYTKAKRSLAEAKEEYFYANDEYDRVRCFQNLDRYVEDFTFRFVCDLEFEGKRLSWDQQRKLATMLKTSVKAIVEGYLNK</sequence>
<evidence type="ECO:0000256" key="1">
    <source>
        <dbReference type="SAM" id="Coils"/>
    </source>
</evidence>
<evidence type="ECO:0000313" key="2">
    <source>
        <dbReference type="EMBL" id="MDC2829128.1"/>
    </source>
</evidence>
<dbReference type="Proteomes" id="UP001220670">
    <property type="component" value="Unassembled WGS sequence"/>
</dbReference>
<dbReference type="RefSeq" id="WP_272225788.1">
    <property type="nucleotide sequence ID" value="NZ_JAQONE010000006.1"/>
</dbReference>
<organism evidence="2 3">
    <name type="scientific">Limosilactobacillus mucosae</name>
    <name type="common">Lactobacillus mucosae</name>
    <dbReference type="NCBI Taxonomy" id="97478"/>
    <lineage>
        <taxon>Bacteria</taxon>
        <taxon>Bacillati</taxon>
        <taxon>Bacillota</taxon>
        <taxon>Bacilli</taxon>
        <taxon>Lactobacillales</taxon>
        <taxon>Lactobacillaceae</taxon>
        <taxon>Limosilactobacillus</taxon>
    </lineage>
</organism>
<dbReference type="EMBL" id="JAQONE010000006">
    <property type="protein sequence ID" value="MDC2829128.1"/>
    <property type="molecule type" value="Genomic_DNA"/>
</dbReference>
<gene>
    <name evidence="2" type="ORF">PO250_02095</name>
</gene>
<keyword evidence="1" id="KW-0175">Coiled coil</keyword>
<reference evidence="2" key="1">
    <citation type="submission" date="2023-01" db="EMBL/GenBank/DDBJ databases">
        <title>Genome analysis of 13 Lactobacillus isolated from gut of wild boar.</title>
        <authorList>
            <person name="Papp P."/>
            <person name="Libisch B."/>
            <person name="Nagy T."/>
            <person name="Olasz F."/>
        </authorList>
    </citation>
    <scope>NUCLEOTIDE SEQUENCE</scope>
    <source>
        <strain evidence="2">F146</strain>
    </source>
</reference>
<comment type="caution">
    <text evidence="2">The sequence shown here is derived from an EMBL/GenBank/DDBJ whole genome shotgun (WGS) entry which is preliminary data.</text>
</comment>
<feature type="coiled-coil region" evidence="1">
    <location>
        <begin position="252"/>
        <end position="279"/>
    </location>
</feature>
<dbReference type="AlphaFoldDB" id="A0AAJ1HSE6"/>
<evidence type="ECO:0000313" key="3">
    <source>
        <dbReference type="Proteomes" id="UP001220670"/>
    </source>
</evidence>
<name>A0AAJ1HSE6_LIMMU</name>
<protein>
    <submittedName>
        <fullName evidence="2">Uncharacterized protein</fullName>
    </submittedName>
</protein>
<accession>A0AAJ1HSE6</accession>
<proteinExistence type="predicted"/>